<proteinExistence type="predicted"/>
<dbReference type="PANTHER" id="PTHR10745:SF0">
    <property type="entry name" value="GLYCINE--TRNA LIGASE"/>
    <property type="match status" value="1"/>
</dbReference>
<sequence>MHIFSFLRPETAQGIFVNFKRLLQFNQGKLPFAAAQIGKSFRNEISPRQGVIRGLVANETLGYYMARVHQFLVKVGVKPEKLRFRQHMANEMAHYACDCWDAECLTSYVSICSELNS</sequence>
<dbReference type="EMBL" id="UZAM01020216">
    <property type="protein sequence ID" value="VDP54047.1"/>
    <property type="molecule type" value="Genomic_DNA"/>
</dbReference>
<accession>A0A3P8DQT6</accession>
<dbReference type="AlphaFoldDB" id="A0A3P8DQT6"/>
<keyword evidence="2" id="KW-1185">Reference proteome</keyword>
<dbReference type="Proteomes" id="UP000270296">
    <property type="component" value="Unassembled WGS sequence"/>
</dbReference>
<gene>
    <name evidence="1" type="ORF">SBAD_LOCUS13099</name>
</gene>
<dbReference type="SUPFAM" id="SSF55681">
    <property type="entry name" value="Class II aaRS and biotin synthetases"/>
    <property type="match status" value="1"/>
</dbReference>
<dbReference type="OrthoDB" id="57698at2759"/>
<dbReference type="GO" id="GO:0005739">
    <property type="term" value="C:mitochondrion"/>
    <property type="evidence" value="ECO:0007669"/>
    <property type="project" value="TreeGrafter"/>
</dbReference>
<dbReference type="InterPro" id="IPR027031">
    <property type="entry name" value="Gly-tRNA_synthase/POLG2"/>
</dbReference>
<evidence type="ECO:0000313" key="1">
    <source>
        <dbReference type="EMBL" id="VDP54047.1"/>
    </source>
</evidence>
<dbReference type="InterPro" id="IPR045864">
    <property type="entry name" value="aa-tRNA-synth_II/BPL/LPL"/>
</dbReference>
<evidence type="ECO:0000313" key="2">
    <source>
        <dbReference type="Proteomes" id="UP000270296"/>
    </source>
</evidence>
<name>A0A3P8DQT6_9BILA</name>
<dbReference type="GO" id="GO:0004820">
    <property type="term" value="F:glycine-tRNA ligase activity"/>
    <property type="evidence" value="ECO:0007669"/>
    <property type="project" value="TreeGrafter"/>
</dbReference>
<protein>
    <submittedName>
        <fullName evidence="1">Uncharacterized protein</fullName>
    </submittedName>
</protein>
<dbReference type="GO" id="GO:0070150">
    <property type="term" value="P:mitochondrial glycyl-tRNA aminoacylation"/>
    <property type="evidence" value="ECO:0007669"/>
    <property type="project" value="TreeGrafter"/>
</dbReference>
<dbReference type="PANTHER" id="PTHR10745">
    <property type="entry name" value="GLYCYL-TRNA SYNTHETASE/DNA POLYMERASE SUBUNIT GAMMA-2"/>
    <property type="match status" value="1"/>
</dbReference>
<reference evidence="1 2" key="1">
    <citation type="submission" date="2018-11" db="EMBL/GenBank/DDBJ databases">
        <authorList>
            <consortium name="Pathogen Informatics"/>
        </authorList>
    </citation>
    <scope>NUCLEOTIDE SEQUENCE [LARGE SCALE GENOMIC DNA]</scope>
</reference>
<dbReference type="Gene3D" id="3.30.930.10">
    <property type="entry name" value="Bira Bifunctional Protein, Domain 2"/>
    <property type="match status" value="2"/>
</dbReference>
<dbReference type="PRINTS" id="PR01043">
    <property type="entry name" value="TRNASYNTHGLY"/>
</dbReference>
<organism evidence="1 2">
    <name type="scientific">Soboliphyme baturini</name>
    <dbReference type="NCBI Taxonomy" id="241478"/>
    <lineage>
        <taxon>Eukaryota</taxon>
        <taxon>Metazoa</taxon>
        <taxon>Ecdysozoa</taxon>
        <taxon>Nematoda</taxon>
        <taxon>Enoplea</taxon>
        <taxon>Dorylaimia</taxon>
        <taxon>Dioctophymatida</taxon>
        <taxon>Dioctophymatoidea</taxon>
        <taxon>Soboliphymatidae</taxon>
        <taxon>Soboliphyme</taxon>
    </lineage>
</organism>